<name>A0A101NRJ6_9ACTN</name>
<proteinExistence type="predicted"/>
<gene>
    <name evidence="1" type="ORF">AQI88_05840</name>
</gene>
<dbReference type="Proteomes" id="UP000054241">
    <property type="component" value="Unassembled WGS sequence"/>
</dbReference>
<dbReference type="EMBL" id="LMWL01000008">
    <property type="protein sequence ID" value="KUM97742.1"/>
    <property type="molecule type" value="Genomic_DNA"/>
</dbReference>
<evidence type="ECO:0000313" key="1">
    <source>
        <dbReference type="EMBL" id="KUM97742.1"/>
    </source>
</evidence>
<sequence>MAGAVVVGLALYALLFVDWLRVPWPLAAVTAVACGLAAGPGFVAVTSRQYLGVIAATRGRLPWRLAPFLRWCHDRGLLRSAGTVYQIRHEELLEWLQR</sequence>
<comment type="caution">
    <text evidence="1">The sequence shown here is derived from an EMBL/GenBank/DDBJ whole genome shotgun (WGS) entry which is preliminary data.</text>
</comment>
<evidence type="ECO:0000313" key="2">
    <source>
        <dbReference type="Proteomes" id="UP000054241"/>
    </source>
</evidence>
<keyword evidence="2" id="KW-1185">Reference proteome</keyword>
<reference evidence="1 2" key="1">
    <citation type="submission" date="2015-10" db="EMBL/GenBank/DDBJ databases">
        <title>Draft genome sequence of Streptomyces cellostaticus DSM 40189, type strain for the species Streptomyces cellostaticus.</title>
        <authorList>
            <person name="Ruckert C."/>
            <person name="Winkler A."/>
            <person name="Kalinowski J."/>
            <person name="Kampfer P."/>
            <person name="Glaeser S."/>
        </authorList>
    </citation>
    <scope>NUCLEOTIDE SEQUENCE [LARGE SCALE GENOMIC DNA]</scope>
    <source>
        <strain evidence="1 2">DSM 40189</strain>
    </source>
</reference>
<dbReference type="AlphaFoldDB" id="A0A101NRJ6"/>
<dbReference type="RefSeq" id="WP_066992881.1">
    <property type="nucleotide sequence ID" value="NZ_BNDU01000006.1"/>
</dbReference>
<accession>A0A101NRJ6</accession>
<protein>
    <submittedName>
        <fullName evidence="1">Uncharacterized protein</fullName>
    </submittedName>
</protein>
<dbReference type="OrthoDB" id="419058at2"/>
<organism evidence="1 2">
    <name type="scientific">Streptomyces cellostaticus</name>
    <dbReference type="NCBI Taxonomy" id="67285"/>
    <lineage>
        <taxon>Bacteria</taxon>
        <taxon>Bacillati</taxon>
        <taxon>Actinomycetota</taxon>
        <taxon>Actinomycetes</taxon>
        <taxon>Kitasatosporales</taxon>
        <taxon>Streptomycetaceae</taxon>
        <taxon>Streptomyces</taxon>
    </lineage>
</organism>